<dbReference type="PROSITE" id="PS51257">
    <property type="entry name" value="PROKAR_LIPOPROTEIN"/>
    <property type="match status" value="1"/>
</dbReference>
<sequence>MKANTWRTLQLGFVGLFTLILSGCGDIEVSDQIKQDGFIFCGQGTPSSFNPQLVDNDIAAEALGPQIFNTLVHLSNKDLELEPMLATKWTVDESGTIYQFDLRRDVSFQTTDWFTPTRQLSAQDVVFTFERIIDSRHPFHYVSGGTYPWFEAIGFKRILKQVKAIDEHTVQFELFKPDNTFLTNLSTTYSSIHSSEYANQLVARDQKQDIDQFPVGTGPFYLDQFSVNDYIRLRRNPDFWGTPAKMEQVVLDITSRGTGTLAKLLRSECDVLFSPRSSQIPTIQAHPDLVLQAYPSMNVAFIALRTLNPALNDARVRKALNLAINRDAIIDSVYYGYGTSAYSILPPESWAYQNDSSQVRYDRNYARALIREAGYGTGLELSLWVALEPTAYNPSPRKVAELLQSNFADIGVKLNIYLDERLSRSTFQSVAEADMILTGWNADTSDPDNFFRPLLSCGADRAGLNIASWCNPDFDALIDIAKETNQKRHRFNLYRQAQNLLNEEVPIIPIAHGMQFQAKHKSLQGFDASPFNTLSFENVERSK</sequence>
<dbReference type="Gene3D" id="3.90.76.10">
    <property type="entry name" value="Dipeptide-binding Protein, Domain 1"/>
    <property type="match status" value="1"/>
</dbReference>
<organism evidence="2 3">
    <name type="scientific">Vibrio inusitatus NBRC 102082</name>
    <dbReference type="NCBI Taxonomy" id="1219070"/>
    <lineage>
        <taxon>Bacteria</taxon>
        <taxon>Pseudomonadati</taxon>
        <taxon>Pseudomonadota</taxon>
        <taxon>Gammaproteobacteria</taxon>
        <taxon>Vibrionales</taxon>
        <taxon>Vibrionaceae</taxon>
        <taxon>Vibrio</taxon>
    </lineage>
</organism>
<dbReference type="Gene3D" id="3.10.105.10">
    <property type="entry name" value="Dipeptide-binding Protein, Domain 3"/>
    <property type="match status" value="1"/>
</dbReference>
<dbReference type="GO" id="GO:0030288">
    <property type="term" value="C:outer membrane-bounded periplasmic space"/>
    <property type="evidence" value="ECO:0007669"/>
    <property type="project" value="UniProtKB-ARBA"/>
</dbReference>
<comment type="caution">
    <text evidence="2">The sequence shown here is derived from an EMBL/GenBank/DDBJ whole genome shotgun (WGS) entry which is preliminary data.</text>
</comment>
<evidence type="ECO:0000259" key="1">
    <source>
        <dbReference type="Pfam" id="PF00496"/>
    </source>
</evidence>
<dbReference type="InterPro" id="IPR039424">
    <property type="entry name" value="SBP_5"/>
</dbReference>
<dbReference type="OrthoDB" id="9801912at2"/>
<dbReference type="AlphaFoldDB" id="A0A4Y3HRX8"/>
<proteinExistence type="predicted"/>
<dbReference type="PIRSF" id="PIRSF002741">
    <property type="entry name" value="MppA"/>
    <property type="match status" value="1"/>
</dbReference>
<dbReference type="CDD" id="cd08493">
    <property type="entry name" value="PBP2_DppA_like"/>
    <property type="match status" value="1"/>
</dbReference>
<dbReference type="GO" id="GO:1904680">
    <property type="term" value="F:peptide transmembrane transporter activity"/>
    <property type="evidence" value="ECO:0007669"/>
    <property type="project" value="TreeGrafter"/>
</dbReference>
<evidence type="ECO:0000313" key="2">
    <source>
        <dbReference type="EMBL" id="GEA49701.1"/>
    </source>
</evidence>
<dbReference type="RefSeq" id="WP_141344051.1">
    <property type="nucleotide sequence ID" value="NZ_BJLF01000002.1"/>
</dbReference>
<keyword evidence="3" id="KW-1185">Reference proteome</keyword>
<dbReference type="Pfam" id="PF00496">
    <property type="entry name" value="SBP_bac_5"/>
    <property type="match status" value="1"/>
</dbReference>
<dbReference type="PANTHER" id="PTHR30290:SF28">
    <property type="entry name" value="ABC TRANSPORTER PERIPLASMIC-BINDING PROTEIN SAPA-RELATED"/>
    <property type="match status" value="1"/>
</dbReference>
<gene>
    <name evidence="2" type="ORF">VIN01S_05050</name>
</gene>
<dbReference type="InterPro" id="IPR030678">
    <property type="entry name" value="Peptide/Ni-bd"/>
</dbReference>
<dbReference type="PANTHER" id="PTHR30290">
    <property type="entry name" value="PERIPLASMIC BINDING COMPONENT OF ABC TRANSPORTER"/>
    <property type="match status" value="1"/>
</dbReference>
<dbReference type="GO" id="GO:0043190">
    <property type="term" value="C:ATP-binding cassette (ABC) transporter complex"/>
    <property type="evidence" value="ECO:0007669"/>
    <property type="project" value="InterPro"/>
</dbReference>
<name>A0A4Y3HRX8_9VIBR</name>
<dbReference type="Proteomes" id="UP000318717">
    <property type="component" value="Unassembled WGS sequence"/>
</dbReference>
<evidence type="ECO:0000313" key="3">
    <source>
        <dbReference type="Proteomes" id="UP000318717"/>
    </source>
</evidence>
<dbReference type="InterPro" id="IPR000914">
    <property type="entry name" value="SBP_5_dom"/>
</dbReference>
<feature type="domain" description="Solute-binding protein family 5" evidence="1">
    <location>
        <begin position="80"/>
        <end position="459"/>
    </location>
</feature>
<dbReference type="SUPFAM" id="SSF53850">
    <property type="entry name" value="Periplasmic binding protein-like II"/>
    <property type="match status" value="1"/>
</dbReference>
<dbReference type="EMBL" id="BJLF01000002">
    <property type="protein sequence ID" value="GEA49701.1"/>
    <property type="molecule type" value="Genomic_DNA"/>
</dbReference>
<dbReference type="GO" id="GO:0015833">
    <property type="term" value="P:peptide transport"/>
    <property type="evidence" value="ECO:0007669"/>
    <property type="project" value="TreeGrafter"/>
</dbReference>
<reference evidence="2 3" key="1">
    <citation type="submission" date="2019-06" db="EMBL/GenBank/DDBJ databases">
        <title>Whole genome shotgun sequence of Vibrio inusitatus NBRC 102082.</title>
        <authorList>
            <person name="Hosoyama A."/>
            <person name="Uohara A."/>
            <person name="Ohji S."/>
            <person name="Ichikawa N."/>
        </authorList>
    </citation>
    <scope>NUCLEOTIDE SEQUENCE [LARGE SCALE GENOMIC DNA]</scope>
    <source>
        <strain evidence="2 3">NBRC 102082</strain>
    </source>
</reference>
<protein>
    <submittedName>
        <fullName evidence="2">ABC transporter substrate-binding protein</fullName>
    </submittedName>
</protein>
<dbReference type="Gene3D" id="3.40.190.10">
    <property type="entry name" value="Periplasmic binding protein-like II"/>
    <property type="match status" value="1"/>
</dbReference>
<accession>A0A4Y3HRX8</accession>